<name>A0A7W3IXQ0_9ACTN</name>
<accession>A0A7W3IXQ0</accession>
<dbReference type="RefSeq" id="WP_182537137.1">
    <property type="nucleotide sequence ID" value="NZ_JACGXA010000001.1"/>
</dbReference>
<reference evidence="1 2" key="1">
    <citation type="submission" date="2020-07" db="EMBL/GenBank/DDBJ databases">
        <title>Sequencing the genomes of 1000 actinobacteria strains.</title>
        <authorList>
            <person name="Klenk H.-P."/>
        </authorList>
    </citation>
    <scope>NUCLEOTIDE SEQUENCE [LARGE SCALE GENOMIC DNA]</scope>
    <source>
        <strain evidence="1 2">DSM 21349</strain>
    </source>
</reference>
<comment type="caution">
    <text evidence="1">The sequence shown here is derived from an EMBL/GenBank/DDBJ whole genome shotgun (WGS) entry which is preliminary data.</text>
</comment>
<proteinExistence type="predicted"/>
<dbReference type="Proteomes" id="UP000580910">
    <property type="component" value="Unassembled WGS sequence"/>
</dbReference>
<keyword evidence="2" id="KW-1185">Reference proteome</keyword>
<gene>
    <name evidence="1" type="ORF">FB382_000887</name>
</gene>
<sequence>MDTTFASHYDANTSTLELTGTFDSDAWASIHEEIDRAFRRTACRLTIDLTRAAGIPARSLGHLVHLCNCCYPGTIVRATAMRTAA</sequence>
<dbReference type="AlphaFoldDB" id="A0A7W3IXQ0"/>
<protein>
    <submittedName>
        <fullName evidence="1">ABC-type transporter Mla MlaB component</fullName>
    </submittedName>
</protein>
<evidence type="ECO:0000313" key="2">
    <source>
        <dbReference type="Proteomes" id="UP000580910"/>
    </source>
</evidence>
<evidence type="ECO:0000313" key="1">
    <source>
        <dbReference type="EMBL" id="MBA8802596.1"/>
    </source>
</evidence>
<organism evidence="1 2">
    <name type="scientific">Nocardioides ginsengisegetis</name>
    <dbReference type="NCBI Taxonomy" id="661491"/>
    <lineage>
        <taxon>Bacteria</taxon>
        <taxon>Bacillati</taxon>
        <taxon>Actinomycetota</taxon>
        <taxon>Actinomycetes</taxon>
        <taxon>Propionibacteriales</taxon>
        <taxon>Nocardioidaceae</taxon>
        <taxon>Nocardioides</taxon>
    </lineage>
</organism>
<dbReference type="EMBL" id="JACGXA010000001">
    <property type="protein sequence ID" value="MBA8802596.1"/>
    <property type="molecule type" value="Genomic_DNA"/>
</dbReference>